<accession>A0AAN6JJV2</accession>
<feature type="region of interest" description="Disordered" evidence="2">
    <location>
        <begin position="1131"/>
        <end position="1173"/>
    </location>
</feature>
<evidence type="ECO:0000256" key="1">
    <source>
        <dbReference type="ARBA" id="ARBA00007398"/>
    </source>
</evidence>
<feature type="compositionally biased region" description="Gly residues" evidence="2">
    <location>
        <begin position="726"/>
        <end position="736"/>
    </location>
</feature>
<dbReference type="InterPro" id="IPR029060">
    <property type="entry name" value="PIN-like_dom_sf"/>
</dbReference>
<comment type="caution">
    <text evidence="3">The sequence shown here is derived from an EMBL/GenBank/DDBJ whole genome shotgun (WGS) entry which is preliminary data.</text>
</comment>
<dbReference type="SUPFAM" id="SSF88723">
    <property type="entry name" value="PIN domain-like"/>
    <property type="match status" value="1"/>
</dbReference>
<feature type="compositionally biased region" description="Acidic residues" evidence="2">
    <location>
        <begin position="486"/>
        <end position="496"/>
    </location>
</feature>
<feature type="compositionally biased region" description="Low complexity" evidence="2">
    <location>
        <begin position="216"/>
        <end position="233"/>
    </location>
</feature>
<feature type="region of interest" description="Disordered" evidence="2">
    <location>
        <begin position="996"/>
        <end position="1016"/>
    </location>
</feature>
<proteinExistence type="inferred from homology"/>
<evidence type="ECO:0000256" key="2">
    <source>
        <dbReference type="SAM" id="MobiDB-lite"/>
    </source>
</evidence>
<evidence type="ECO:0000313" key="3">
    <source>
        <dbReference type="EMBL" id="KAK0530888.1"/>
    </source>
</evidence>
<name>A0AAN6JJV2_9BASI</name>
<reference evidence="3" key="1">
    <citation type="journal article" date="2023" name="PhytoFront">
        <title>Draft Genome Resources of Seven Strains of Tilletia horrida, Causal Agent of Kernel Smut of Rice.</title>
        <authorList>
            <person name="Khanal S."/>
            <person name="Antony Babu S."/>
            <person name="Zhou X.G."/>
        </authorList>
    </citation>
    <scope>NUCLEOTIDE SEQUENCE</scope>
    <source>
        <strain evidence="3">TX3</strain>
    </source>
</reference>
<dbReference type="InterPro" id="IPR006084">
    <property type="entry name" value="XPG/Rad2"/>
</dbReference>
<evidence type="ECO:0000313" key="4">
    <source>
        <dbReference type="Proteomes" id="UP001176521"/>
    </source>
</evidence>
<feature type="compositionally biased region" description="Low complexity" evidence="2">
    <location>
        <begin position="996"/>
        <end position="1015"/>
    </location>
</feature>
<comment type="similarity">
    <text evidence="1">Belongs to the asteroid family.</text>
</comment>
<feature type="compositionally biased region" description="Low complexity" evidence="2">
    <location>
        <begin position="430"/>
        <end position="473"/>
    </location>
</feature>
<sequence>MGVRGLTSFLRTIEAHILNKIELKAGGDASGQRDEPTPFVVDALAFLFSTFERNFGDSLFGGEYSSYVRFVLDCVKAWRDVGLNPIFVFDGTTPEIKMDTVSARFVRKAGELSVYMRSSAESRTSIAWQTESSFLPPLLIDSLFEALKRVEVPVVIAPREADPIIVALAGQLGGYAVSSDSDMYIFNPLGGKYKGYVPIETLTYVCHAPAASTPSRATAQASSSSPTAQQSAPAEDDGFTAVVGNRKGRRGKQPPFSVSSATIPPPPSDPAVSASSGAFVGEPVLLAHPPPSEHVAGASPTENLSLEAFTFSTYLPSELAEYLDLPIALLPVFAALLGNDYSHSSHLNVVYNMNPDVHMRPNPIQRTQLCVRALREEWTATVSPSARAGAGRTAGSGLSARGSASTPGSPGPWRRGMGTRLGSGRGTPRTPGAGSSSDRSSSTQGTPSAALDSSFISIRSTSSTGFTASGFSTPRARGSEWGGEGGPDDAGEDDDDGRSLVSDAAPVDPVRALVTSVIKRIIAATNGEGGDMMPREGGYGSSSFGGGWGTTLPMGRTRRPWMRKVSEVEGTAEWNGVVDAILEGVQNYALLIQRAPDPVGRPDLSRFTAHLASADPLRHAGLSASTVLLDEGGEEDSRAERLKIMERYGQAFQDLRFFNSLADVMSFRLYLPRFVIEDPDQATVMVGAPRQIRRWVYALLFGAYGFDWARDTIEPPEDSDEEGGASSDGGDAGAEGGAKPVRGGLTSSWIMPNAKEAEGDPDELILVQTPPSVSSYVETDSSGNDDDDGGDDEVEAGNEKTGTSLGQALSVREQAREKMDEDRPAPVVTEMVRRAERWTQEAVAIPSLTDLLRERGGLEALNRDPYFAPLRSFAASSIASTPEGHKPALPPVQLLQSDERTRALALNYILRGGRHIEDEVSPDLRLLALTLRFVLLLEGERWGLSAPKHNWRRRELEAAAYAGSIGLRLWRQGSETAAVRRTNAWAYPSPYPHPSTSASTSAFAPSSSPTTTGPARVAPSVRAVHLSSTLQTALESAHMLRQVLLLPWADAPVHALHEGPLFHAFLTTTSFTSAHAQQPESPSPGPGPGQGRLYMDAQTEGEIAEVVAAVLAGVDEEVVLGRDLEEERKARKKQLRAAKGAGGGGDAEGVDREEGKKGPAVLKNRKGPTPTVGLGNLYAALQVED</sequence>
<protein>
    <recommendedName>
        <fullName evidence="5">Asteroid domain-containing protein</fullName>
    </recommendedName>
</protein>
<evidence type="ECO:0008006" key="5">
    <source>
        <dbReference type="Google" id="ProtNLM"/>
    </source>
</evidence>
<dbReference type="Proteomes" id="UP001176521">
    <property type="component" value="Unassembled WGS sequence"/>
</dbReference>
<organism evidence="3 4">
    <name type="scientific">Tilletia horrida</name>
    <dbReference type="NCBI Taxonomy" id="155126"/>
    <lineage>
        <taxon>Eukaryota</taxon>
        <taxon>Fungi</taxon>
        <taxon>Dikarya</taxon>
        <taxon>Basidiomycota</taxon>
        <taxon>Ustilaginomycotina</taxon>
        <taxon>Exobasidiomycetes</taxon>
        <taxon>Tilletiales</taxon>
        <taxon>Tilletiaceae</taxon>
        <taxon>Tilletia</taxon>
    </lineage>
</organism>
<feature type="region of interest" description="Disordered" evidence="2">
    <location>
        <begin position="381"/>
        <end position="503"/>
    </location>
</feature>
<dbReference type="PANTHER" id="PTHR15665">
    <property type="entry name" value="ASTEROID PROTEIN"/>
    <property type="match status" value="1"/>
</dbReference>
<feature type="compositionally biased region" description="Low complexity" evidence="2">
    <location>
        <begin position="383"/>
        <end position="405"/>
    </location>
</feature>
<dbReference type="EMBL" id="JAPDMQ010000201">
    <property type="protein sequence ID" value="KAK0530888.1"/>
    <property type="molecule type" value="Genomic_DNA"/>
</dbReference>
<feature type="region of interest" description="Disordered" evidence="2">
    <location>
        <begin position="1072"/>
        <end position="1094"/>
    </location>
</feature>
<feature type="compositionally biased region" description="Acidic residues" evidence="2">
    <location>
        <begin position="714"/>
        <end position="723"/>
    </location>
</feature>
<dbReference type="AlphaFoldDB" id="A0AAN6JJV2"/>
<feature type="region of interest" description="Disordered" evidence="2">
    <location>
        <begin position="216"/>
        <end position="274"/>
    </location>
</feature>
<feature type="compositionally biased region" description="Basic and acidic residues" evidence="2">
    <location>
        <begin position="813"/>
        <end position="824"/>
    </location>
</feature>
<keyword evidence="4" id="KW-1185">Reference proteome</keyword>
<dbReference type="PANTHER" id="PTHR15665:SF1">
    <property type="entry name" value="PROTEIN ASTEROID HOMOLOG 1"/>
    <property type="match status" value="1"/>
</dbReference>
<feature type="region of interest" description="Disordered" evidence="2">
    <location>
        <begin position="772"/>
        <end position="824"/>
    </location>
</feature>
<feature type="region of interest" description="Disordered" evidence="2">
    <location>
        <begin position="712"/>
        <end position="746"/>
    </location>
</feature>
<dbReference type="PRINTS" id="PR00853">
    <property type="entry name" value="XPGRADSUPER"/>
</dbReference>
<dbReference type="Gene3D" id="3.40.50.1010">
    <property type="entry name" value="5'-nuclease"/>
    <property type="match status" value="1"/>
</dbReference>
<gene>
    <name evidence="3" type="ORF">OC842_003776</name>
</gene>
<feature type="compositionally biased region" description="Acidic residues" evidence="2">
    <location>
        <begin position="783"/>
        <end position="796"/>
    </location>
</feature>
<dbReference type="InterPro" id="IPR026832">
    <property type="entry name" value="Asteroid"/>
</dbReference>